<protein>
    <submittedName>
        <fullName evidence="1">Uncharacterized protein</fullName>
    </submittedName>
</protein>
<dbReference type="Proteomes" id="UP000005289">
    <property type="component" value="Chromosome"/>
</dbReference>
<proteinExistence type="predicted"/>
<reference evidence="1 2" key="1">
    <citation type="submission" date="2013-12" db="EMBL/GenBank/DDBJ databases">
        <authorList>
            <consortium name="DOE Joint Genome Institute"/>
            <person name="Muyzer G."/>
            <person name="Huntemann M."/>
            <person name="Han J."/>
            <person name="Chen A."/>
            <person name="Kyrpides N."/>
            <person name="Mavromatis K."/>
            <person name="Markowitz V."/>
            <person name="Palaniappan K."/>
            <person name="Ivanova N."/>
            <person name="Schaumberg A."/>
            <person name="Pati A."/>
            <person name="Liolios K."/>
            <person name="Nordberg H.P."/>
            <person name="Cantor M.N."/>
            <person name="Hua S.X."/>
            <person name="Woyke T."/>
        </authorList>
    </citation>
    <scope>NUCLEOTIDE SEQUENCE [LARGE SCALE GENOMIC DNA]</scope>
    <source>
        <strain evidence="1 2">ARh 1</strain>
    </source>
</reference>
<evidence type="ECO:0000313" key="2">
    <source>
        <dbReference type="Proteomes" id="UP000005289"/>
    </source>
</evidence>
<dbReference type="KEGG" id="tti:THITH_17210"/>
<keyword evidence="2" id="KW-1185">Reference proteome</keyword>
<dbReference type="EMBL" id="CP007029">
    <property type="protein sequence ID" value="AHF00330.1"/>
    <property type="molecule type" value="Genomic_DNA"/>
</dbReference>
<organism evidence="1 2">
    <name type="scientific">Thioalkalivibrio paradoxus ARh 1</name>
    <dbReference type="NCBI Taxonomy" id="713585"/>
    <lineage>
        <taxon>Bacteria</taxon>
        <taxon>Pseudomonadati</taxon>
        <taxon>Pseudomonadota</taxon>
        <taxon>Gammaproteobacteria</taxon>
        <taxon>Chromatiales</taxon>
        <taxon>Ectothiorhodospiraceae</taxon>
        <taxon>Thioalkalivibrio</taxon>
    </lineage>
</organism>
<name>W0DP02_9GAMM</name>
<dbReference type="AlphaFoldDB" id="W0DP02"/>
<gene>
    <name evidence="1" type="ORF">THITH_17210</name>
</gene>
<dbReference type="HOGENOM" id="CLU_3318478_0_0_6"/>
<dbReference type="STRING" id="713585.THITH_17210"/>
<sequence>MPGVPPGYPLRVNRDVLRWLRLRSGPEKALRQGLIDTDP</sequence>
<evidence type="ECO:0000313" key="1">
    <source>
        <dbReference type="EMBL" id="AHF00330.1"/>
    </source>
</evidence>
<accession>W0DP02</accession>